<dbReference type="Gene3D" id="2.160.10.10">
    <property type="entry name" value="Hexapeptide repeat proteins"/>
    <property type="match status" value="1"/>
</dbReference>
<dbReference type="OrthoDB" id="708224at2"/>
<dbReference type="InterPro" id="IPR050179">
    <property type="entry name" value="Trans_hexapeptide_repeat"/>
</dbReference>
<protein>
    <submittedName>
        <fullName evidence="8">Sugar O-acyltransferase, sialic acid O-acetyltransferase NeuD family</fullName>
    </submittedName>
</protein>
<dbReference type="AlphaFoldDB" id="A0A1H6R1L7"/>
<dbReference type="InterPro" id="IPR001451">
    <property type="entry name" value="Hexapep"/>
</dbReference>
<dbReference type="STRING" id="402734.SAMN05660918_0642"/>
<dbReference type="NCBIfam" id="TIGR03570">
    <property type="entry name" value="NeuD_NnaD"/>
    <property type="match status" value="1"/>
</dbReference>
<comment type="similarity">
    <text evidence="1">Belongs to the transferase hexapeptide repeat family.</text>
</comment>
<dbReference type="PROSITE" id="PS00101">
    <property type="entry name" value="HEXAPEP_TRANSFERASES"/>
    <property type="match status" value="1"/>
</dbReference>
<feature type="domain" description="PglD N-terminal" evidence="7">
    <location>
        <begin position="2"/>
        <end position="80"/>
    </location>
</feature>
<evidence type="ECO:0000256" key="6">
    <source>
        <dbReference type="PIRSR" id="PIRSR620019-2"/>
    </source>
</evidence>
<keyword evidence="3" id="KW-0677">Repeat</keyword>
<evidence type="ECO:0000256" key="1">
    <source>
        <dbReference type="ARBA" id="ARBA00007274"/>
    </source>
</evidence>
<organism evidence="8 9">
    <name type="scientific">Flavobacterium terrigena</name>
    <dbReference type="NCBI Taxonomy" id="402734"/>
    <lineage>
        <taxon>Bacteria</taxon>
        <taxon>Pseudomonadati</taxon>
        <taxon>Bacteroidota</taxon>
        <taxon>Flavobacteriia</taxon>
        <taxon>Flavobacteriales</taxon>
        <taxon>Flavobacteriaceae</taxon>
        <taxon>Flavobacterium</taxon>
    </lineage>
</organism>
<feature type="active site" description="Proton acceptor" evidence="5">
    <location>
        <position position="137"/>
    </location>
</feature>
<dbReference type="InterPro" id="IPR020019">
    <property type="entry name" value="AcTrfase_PglD-like"/>
</dbReference>
<dbReference type="Pfam" id="PF00132">
    <property type="entry name" value="Hexapep"/>
    <property type="match status" value="1"/>
</dbReference>
<dbReference type="Proteomes" id="UP000199702">
    <property type="component" value="Unassembled WGS sequence"/>
</dbReference>
<dbReference type="SUPFAM" id="SSF51161">
    <property type="entry name" value="Trimeric LpxA-like enzymes"/>
    <property type="match status" value="1"/>
</dbReference>
<keyword evidence="9" id="KW-1185">Reference proteome</keyword>
<dbReference type="PANTHER" id="PTHR43300">
    <property type="entry name" value="ACETYLTRANSFERASE"/>
    <property type="match status" value="1"/>
</dbReference>
<evidence type="ECO:0000256" key="3">
    <source>
        <dbReference type="ARBA" id="ARBA00022737"/>
    </source>
</evidence>
<keyword evidence="2 8" id="KW-0808">Transferase</keyword>
<evidence type="ECO:0000256" key="5">
    <source>
        <dbReference type="PIRSR" id="PIRSR620019-1"/>
    </source>
</evidence>
<dbReference type="RefSeq" id="WP_091307815.1">
    <property type="nucleotide sequence ID" value="NZ_CBCSJU010000001.1"/>
</dbReference>
<accession>A0A1H6R1L7</accession>
<evidence type="ECO:0000313" key="9">
    <source>
        <dbReference type="Proteomes" id="UP000199702"/>
    </source>
</evidence>
<dbReference type="InterPro" id="IPR011004">
    <property type="entry name" value="Trimer_LpxA-like_sf"/>
</dbReference>
<dbReference type="GO" id="GO:0016746">
    <property type="term" value="F:acyltransferase activity"/>
    <property type="evidence" value="ECO:0007669"/>
    <property type="project" value="UniProtKB-KW"/>
</dbReference>
<feature type="site" description="Increases basicity of active site His" evidence="5">
    <location>
        <position position="138"/>
    </location>
</feature>
<dbReference type="CDD" id="cd03360">
    <property type="entry name" value="LbH_AT_putative"/>
    <property type="match status" value="1"/>
</dbReference>
<evidence type="ECO:0000259" key="7">
    <source>
        <dbReference type="Pfam" id="PF17836"/>
    </source>
</evidence>
<dbReference type="Pfam" id="PF17836">
    <property type="entry name" value="PglD_N"/>
    <property type="match status" value="1"/>
</dbReference>
<evidence type="ECO:0000256" key="2">
    <source>
        <dbReference type="ARBA" id="ARBA00022679"/>
    </source>
</evidence>
<name>A0A1H6R1L7_9FLAO</name>
<evidence type="ECO:0000256" key="4">
    <source>
        <dbReference type="ARBA" id="ARBA00023315"/>
    </source>
</evidence>
<dbReference type="Gene3D" id="3.40.50.20">
    <property type="match status" value="1"/>
</dbReference>
<keyword evidence="4 8" id="KW-0012">Acyltransferase</keyword>
<gene>
    <name evidence="8" type="ORF">SAMN05660918_0642</name>
</gene>
<evidence type="ECO:0000313" key="8">
    <source>
        <dbReference type="EMBL" id="SEI45092.1"/>
    </source>
</evidence>
<proteinExistence type="inferred from homology"/>
<dbReference type="InterPro" id="IPR041561">
    <property type="entry name" value="PglD_N"/>
</dbReference>
<sequence length="215" mass="23237">MLVIGAKGFAKEMLEIFHQNNNLKDLVFYDDVNSDIEDKLFGTFDILKKPEDAIDYFKNVSKEFVIGIGNPLLRYKLSQKFIGFGGELTSVISPFAKIGFYGIEIGNGANILTDAIITSNIKTGKGCLINKQVMIGHDVILGDFVELTPGAKIGGHCKIGSFTFVGMNAIILPKIKLGKNVVVASGAVVTKDVPDNCMVAGVPATIKKELKPIEN</sequence>
<dbReference type="EMBL" id="FNYA01000001">
    <property type="protein sequence ID" value="SEI45092.1"/>
    <property type="molecule type" value="Genomic_DNA"/>
</dbReference>
<reference evidence="9" key="1">
    <citation type="submission" date="2016-10" db="EMBL/GenBank/DDBJ databases">
        <authorList>
            <person name="Varghese N."/>
            <person name="Submissions S."/>
        </authorList>
    </citation>
    <scope>NUCLEOTIDE SEQUENCE [LARGE SCALE GENOMIC DNA]</scope>
    <source>
        <strain evidence="9">DSM 17934</strain>
    </source>
</reference>
<dbReference type="InterPro" id="IPR018357">
    <property type="entry name" value="Hexapep_transf_CS"/>
</dbReference>
<feature type="binding site" evidence="6">
    <location>
        <position position="69"/>
    </location>
    <ligand>
        <name>substrate</name>
    </ligand>
</feature>